<dbReference type="PROSITE" id="PS50839">
    <property type="entry name" value="CHASE"/>
    <property type="match status" value="1"/>
</dbReference>
<dbReference type="InterPro" id="IPR042240">
    <property type="entry name" value="CHASE_sf"/>
</dbReference>
<reference evidence="12 13" key="1">
    <citation type="submission" date="2007-11" db="EMBL/GenBank/DDBJ databases">
        <authorList>
            <person name="Wagner-Dobler I."/>
            <person name="Ferriera S."/>
            <person name="Johnson J."/>
            <person name="Kravitz S."/>
            <person name="Beeson K."/>
            <person name="Sutton G."/>
            <person name="Rogers Y.-H."/>
            <person name="Friedman R."/>
            <person name="Frazier M."/>
            <person name="Venter J.C."/>
        </authorList>
    </citation>
    <scope>NUCLEOTIDE SEQUENCE [LARGE SCALE GENOMIC DNA]</scope>
    <source>
        <strain evidence="12 13">HEL-45</strain>
    </source>
</reference>
<keyword evidence="7 12" id="KW-0418">Kinase</keyword>
<evidence type="ECO:0000256" key="7">
    <source>
        <dbReference type="ARBA" id="ARBA00022777"/>
    </source>
</evidence>
<evidence type="ECO:0000313" key="13">
    <source>
        <dbReference type="Proteomes" id="UP000003257"/>
    </source>
</evidence>
<dbReference type="GO" id="GO:0016301">
    <property type="term" value="F:kinase activity"/>
    <property type="evidence" value="ECO:0007669"/>
    <property type="project" value="UniProtKB-KW"/>
</dbReference>
<comment type="catalytic activity">
    <reaction evidence="1">
        <text>ATP + protein L-histidine = ADP + protein N-phospho-L-histidine.</text>
        <dbReference type="EC" id="2.7.13.3"/>
    </reaction>
</comment>
<dbReference type="Gene3D" id="3.30.450.20">
    <property type="entry name" value="PAS domain"/>
    <property type="match status" value="1"/>
</dbReference>
<evidence type="ECO:0000256" key="3">
    <source>
        <dbReference type="ARBA" id="ARBA00012438"/>
    </source>
</evidence>
<keyword evidence="9" id="KW-0472">Membrane</keyword>
<name>A0ABM9XBD0_9RHOB</name>
<dbReference type="Pfam" id="PF00512">
    <property type="entry name" value="HisKA"/>
    <property type="match status" value="1"/>
</dbReference>
<dbReference type="InterPro" id="IPR036890">
    <property type="entry name" value="HATPase_C_sf"/>
</dbReference>
<keyword evidence="5" id="KW-0808">Transferase</keyword>
<dbReference type="EMBL" id="ABID01000001">
    <property type="protein sequence ID" value="EDQ06841.1"/>
    <property type="molecule type" value="Genomic_DNA"/>
</dbReference>
<keyword evidence="6" id="KW-0812">Transmembrane</keyword>
<evidence type="ECO:0000256" key="8">
    <source>
        <dbReference type="ARBA" id="ARBA00022989"/>
    </source>
</evidence>
<protein>
    <recommendedName>
        <fullName evidence="3">histidine kinase</fullName>
        <ecNumber evidence="3">2.7.13.3</ecNumber>
    </recommendedName>
</protein>
<evidence type="ECO:0000256" key="2">
    <source>
        <dbReference type="ARBA" id="ARBA00004370"/>
    </source>
</evidence>
<dbReference type="InterPro" id="IPR005467">
    <property type="entry name" value="His_kinase_dom"/>
</dbReference>
<evidence type="ECO:0000259" key="10">
    <source>
        <dbReference type="PROSITE" id="PS50109"/>
    </source>
</evidence>
<feature type="domain" description="Histidine kinase" evidence="10">
    <location>
        <begin position="440"/>
        <end position="681"/>
    </location>
</feature>
<dbReference type="InterPro" id="IPR036097">
    <property type="entry name" value="HisK_dim/P_sf"/>
</dbReference>
<dbReference type="SMART" id="SM00388">
    <property type="entry name" value="HisKA"/>
    <property type="match status" value="1"/>
</dbReference>
<evidence type="ECO:0000256" key="1">
    <source>
        <dbReference type="ARBA" id="ARBA00000085"/>
    </source>
</evidence>
<dbReference type="InterPro" id="IPR035965">
    <property type="entry name" value="PAS-like_dom_sf"/>
</dbReference>
<dbReference type="Pfam" id="PF02518">
    <property type="entry name" value="HATPase_c"/>
    <property type="match status" value="1"/>
</dbReference>
<evidence type="ECO:0000256" key="9">
    <source>
        <dbReference type="ARBA" id="ARBA00023136"/>
    </source>
</evidence>
<dbReference type="SMART" id="SM00387">
    <property type="entry name" value="HATPase_c"/>
    <property type="match status" value="1"/>
</dbReference>
<dbReference type="EC" id="2.7.13.3" evidence="3"/>
<comment type="caution">
    <text evidence="12">The sequence shown here is derived from an EMBL/GenBank/DDBJ whole genome shotgun (WGS) entry which is preliminary data.</text>
</comment>
<evidence type="ECO:0000259" key="11">
    <source>
        <dbReference type="PROSITE" id="PS50839"/>
    </source>
</evidence>
<keyword evidence="8" id="KW-1133">Transmembrane helix</keyword>
<dbReference type="InterPro" id="IPR004358">
    <property type="entry name" value="Sig_transdc_His_kin-like_C"/>
</dbReference>
<evidence type="ECO:0000256" key="5">
    <source>
        <dbReference type="ARBA" id="ARBA00022679"/>
    </source>
</evidence>
<dbReference type="CDD" id="cd00082">
    <property type="entry name" value="HisKA"/>
    <property type="match status" value="1"/>
</dbReference>
<dbReference type="InterPro" id="IPR003661">
    <property type="entry name" value="HisK_dim/P_dom"/>
</dbReference>
<comment type="subcellular location">
    <subcellularLocation>
        <location evidence="2">Membrane</location>
    </subcellularLocation>
</comment>
<dbReference type="Pfam" id="PF03924">
    <property type="entry name" value="CHASE"/>
    <property type="match status" value="1"/>
</dbReference>
<sequence length="696" mass="77264">MGKTGMKNIRNALSRRATQIFILVALGGVVLGFGQRIETLSYQTYMQDLELDTTLELIEVRERIRADIFDQILKLRELATVVSENPTISQSEFSARATEFMADNQDVINIAVAPDLVVTIIHPLEPNRSVLGLDYRQNEAQRPKVEQAMESGEGLVTGPVDLVQGGRGLILRHPVFYSNGGPDVEANRPWGILSMVLDYDAFVARLQIPELAEKYDLAIRELSPTGEVEQTIIGDPNINLVNPIELDFNFAFGVWQLAATVKNGWPEHRPDFWLHWLLRLQGAAGVTIFAWYIMRLAENRKLAEERLRMGIEALDHGFVMYNAKGILVLCNEKYREIHDYSEVVKPGSSYEKIVRDSIRRGIVPDAVGKEEEWIRVWLEKRENGAFETEQRMPDGRIIRTSDRRMEDGSVVGLRIDVTDLKKALLTAEDANKAKTDFMGVLSHELRTPLTVILGHVRLARHFDRTPAARDLSTAIDADPQTRETLAPKLATTLSKLGDIMQTVERSGNHLLTLINEVLDFAKIDAGSLSITMEPVQIDDIVAPTVDQLRPMIEDKGLELKVKSATGVMLADGKRIQQILINLLSNATKFSDQGTISLTCRIRGEVVEFRVTDTGIGIPENELERVFEPFHQVDSTATRRFGGTGLGLAISRDIATAHGGSLVATSIIGKGSSFLLTLPLRPAIAVAAAEAREAEVA</sequence>
<dbReference type="Gene3D" id="3.30.450.350">
    <property type="entry name" value="CHASE domain"/>
    <property type="match status" value="1"/>
</dbReference>
<dbReference type="CDD" id="cd16922">
    <property type="entry name" value="HATPase_EvgS-ArcB-TorS-like"/>
    <property type="match status" value="1"/>
</dbReference>
<gene>
    <name evidence="12" type="ORF">OIHEL45_08485</name>
</gene>
<dbReference type="Pfam" id="PF12860">
    <property type="entry name" value="PAS_7"/>
    <property type="match status" value="1"/>
</dbReference>
<feature type="domain" description="CHASE" evidence="11">
    <location>
        <begin position="114"/>
        <end position="213"/>
    </location>
</feature>
<dbReference type="SUPFAM" id="SSF55874">
    <property type="entry name" value="ATPase domain of HSP90 chaperone/DNA topoisomerase II/histidine kinase"/>
    <property type="match status" value="1"/>
</dbReference>
<evidence type="ECO:0000256" key="6">
    <source>
        <dbReference type="ARBA" id="ARBA00022692"/>
    </source>
</evidence>
<proteinExistence type="predicted"/>
<dbReference type="SUPFAM" id="SSF55785">
    <property type="entry name" value="PYP-like sensor domain (PAS domain)"/>
    <property type="match status" value="1"/>
</dbReference>
<dbReference type="SMART" id="SM01079">
    <property type="entry name" value="CHASE"/>
    <property type="match status" value="1"/>
</dbReference>
<evidence type="ECO:0000313" key="12">
    <source>
        <dbReference type="EMBL" id="EDQ06841.1"/>
    </source>
</evidence>
<dbReference type="Gene3D" id="1.10.287.130">
    <property type="match status" value="1"/>
</dbReference>
<dbReference type="InterPro" id="IPR003594">
    <property type="entry name" value="HATPase_dom"/>
</dbReference>
<dbReference type="PANTHER" id="PTHR43047">
    <property type="entry name" value="TWO-COMPONENT HISTIDINE PROTEIN KINASE"/>
    <property type="match status" value="1"/>
</dbReference>
<organism evidence="12 13">
    <name type="scientific">Sulfitobacter indolifex HEL-45</name>
    <dbReference type="NCBI Taxonomy" id="391624"/>
    <lineage>
        <taxon>Bacteria</taxon>
        <taxon>Pseudomonadati</taxon>
        <taxon>Pseudomonadota</taxon>
        <taxon>Alphaproteobacteria</taxon>
        <taxon>Rhodobacterales</taxon>
        <taxon>Roseobacteraceae</taxon>
        <taxon>Sulfitobacter</taxon>
    </lineage>
</organism>
<keyword evidence="13" id="KW-1185">Reference proteome</keyword>
<accession>A0ABM9XBD0</accession>
<dbReference type="PROSITE" id="PS50109">
    <property type="entry name" value="HIS_KIN"/>
    <property type="match status" value="1"/>
</dbReference>
<dbReference type="PRINTS" id="PR00344">
    <property type="entry name" value="BCTRLSENSOR"/>
</dbReference>
<dbReference type="Proteomes" id="UP000003257">
    <property type="component" value="Unassembled WGS sequence"/>
</dbReference>
<dbReference type="SUPFAM" id="SSF47384">
    <property type="entry name" value="Homodimeric domain of signal transducing histidine kinase"/>
    <property type="match status" value="1"/>
</dbReference>
<dbReference type="Gene3D" id="3.30.565.10">
    <property type="entry name" value="Histidine kinase-like ATPase, C-terminal domain"/>
    <property type="match status" value="1"/>
</dbReference>
<dbReference type="InterPro" id="IPR006189">
    <property type="entry name" value="CHASE_dom"/>
</dbReference>
<keyword evidence="4" id="KW-0597">Phosphoprotein</keyword>
<dbReference type="PANTHER" id="PTHR43047:SF72">
    <property type="entry name" value="OSMOSENSING HISTIDINE PROTEIN KINASE SLN1"/>
    <property type="match status" value="1"/>
</dbReference>
<evidence type="ECO:0000256" key="4">
    <source>
        <dbReference type="ARBA" id="ARBA00022553"/>
    </source>
</evidence>